<proteinExistence type="predicted"/>
<evidence type="ECO:0000313" key="2">
    <source>
        <dbReference type="EMBL" id="KAJ3475108.1"/>
    </source>
</evidence>
<protein>
    <submittedName>
        <fullName evidence="2">Uncharacterized protein</fullName>
    </submittedName>
</protein>
<sequence>MSDIPSGSLLDTKYDTEDMPPLEGGIPETKAEKDASPCTSPEEQPLAVHKCRARTSTLSHRALTAASRCDFPDLGTYMRVPRDSVTVVLSSKFACNADEEANGKPREPIVVITQFEGGGTVIHISPPMERASDDVETLARE</sequence>
<dbReference type="EMBL" id="JANAWD010000915">
    <property type="protein sequence ID" value="KAJ3475108.1"/>
    <property type="molecule type" value="Genomic_DNA"/>
</dbReference>
<feature type="region of interest" description="Disordered" evidence="1">
    <location>
        <begin position="1"/>
        <end position="43"/>
    </location>
</feature>
<keyword evidence="3" id="KW-1185">Reference proteome</keyword>
<evidence type="ECO:0000313" key="3">
    <source>
        <dbReference type="Proteomes" id="UP001212997"/>
    </source>
</evidence>
<reference evidence="2" key="1">
    <citation type="submission" date="2022-07" db="EMBL/GenBank/DDBJ databases">
        <title>Genome Sequence of Physisporinus lineatus.</title>
        <authorList>
            <person name="Buettner E."/>
        </authorList>
    </citation>
    <scope>NUCLEOTIDE SEQUENCE</scope>
    <source>
        <strain evidence="2">VT162</strain>
    </source>
</reference>
<organism evidence="2 3">
    <name type="scientific">Meripilus lineatus</name>
    <dbReference type="NCBI Taxonomy" id="2056292"/>
    <lineage>
        <taxon>Eukaryota</taxon>
        <taxon>Fungi</taxon>
        <taxon>Dikarya</taxon>
        <taxon>Basidiomycota</taxon>
        <taxon>Agaricomycotina</taxon>
        <taxon>Agaricomycetes</taxon>
        <taxon>Polyporales</taxon>
        <taxon>Meripilaceae</taxon>
        <taxon>Meripilus</taxon>
    </lineage>
</organism>
<comment type="caution">
    <text evidence="2">The sequence shown here is derived from an EMBL/GenBank/DDBJ whole genome shotgun (WGS) entry which is preliminary data.</text>
</comment>
<name>A0AAD5UT36_9APHY</name>
<gene>
    <name evidence="2" type="ORF">NLI96_g12061</name>
</gene>
<accession>A0AAD5UT36</accession>
<evidence type="ECO:0000256" key="1">
    <source>
        <dbReference type="SAM" id="MobiDB-lite"/>
    </source>
</evidence>
<dbReference type="Proteomes" id="UP001212997">
    <property type="component" value="Unassembled WGS sequence"/>
</dbReference>
<dbReference type="AlphaFoldDB" id="A0AAD5UT36"/>